<dbReference type="PANTHER" id="PTHR42941:SF1">
    <property type="entry name" value="SLL1037 PROTEIN"/>
    <property type="match status" value="1"/>
</dbReference>
<keyword evidence="3" id="KW-1185">Reference proteome</keyword>
<protein>
    <submittedName>
        <fullName evidence="2">TAXI family TRAP transporter solute-binding subunit</fullName>
    </submittedName>
</protein>
<proteinExistence type="predicted"/>
<comment type="caution">
    <text evidence="2">The sequence shown here is derived from an EMBL/GenBank/DDBJ whole genome shotgun (WGS) entry which is preliminary data.</text>
</comment>
<dbReference type="PROSITE" id="PS51257">
    <property type="entry name" value="PROKAR_LIPOPROTEIN"/>
    <property type="match status" value="1"/>
</dbReference>
<accession>A0AA44BEI1</accession>
<dbReference type="RefSeq" id="WP_160720431.1">
    <property type="nucleotide sequence ID" value="NZ_SUMG01000006.1"/>
</dbReference>
<organism evidence="2 3">
    <name type="scientific">Isachenkonia alkalipeptolytica</name>
    <dbReference type="NCBI Taxonomy" id="2565777"/>
    <lineage>
        <taxon>Bacteria</taxon>
        <taxon>Bacillati</taxon>
        <taxon>Bacillota</taxon>
        <taxon>Clostridia</taxon>
        <taxon>Eubacteriales</taxon>
        <taxon>Clostridiaceae</taxon>
        <taxon>Isachenkonia</taxon>
    </lineage>
</organism>
<evidence type="ECO:0000313" key="3">
    <source>
        <dbReference type="Proteomes" id="UP000449710"/>
    </source>
</evidence>
<keyword evidence="1" id="KW-0732">Signal</keyword>
<dbReference type="Pfam" id="PF16868">
    <property type="entry name" value="NMT1_3"/>
    <property type="match status" value="1"/>
</dbReference>
<feature type="signal peptide" evidence="1">
    <location>
        <begin position="1"/>
        <end position="24"/>
    </location>
</feature>
<dbReference type="NCBIfam" id="TIGR02122">
    <property type="entry name" value="TRAP_TAXI"/>
    <property type="match status" value="1"/>
</dbReference>
<sequence length="325" mass="35521">MKKKVLIFAVMILVAGIFVGCGEASEDEVEGADTYITVASGPTSGVYYPIGGGISSIIEQDLGYRSSVQSTGATVENINLILSDRAEVAITMSDAVLQAYEGFGAFEDEAPKEELRGLMSLYPNYVQLVTTQDSGIESFEDLEGKQVGVGAPNSGVEVNARLMFEAHGMSYDDVREDYLDYGEAIDQMRNGQIDAAFVTSGIPNSTIMDLSTTHDVKIIPIEGEGMDYLEDNYPFFTANVIPEDTYGNEEEIHTATIMNILLVNKNLSEEDVYEITKGIFENIETIHNTHSAAERHINLDSAFEGMIVPLHSGAEKYYEEIGVLE</sequence>
<evidence type="ECO:0000256" key="1">
    <source>
        <dbReference type="SAM" id="SignalP"/>
    </source>
</evidence>
<reference evidence="2 3" key="1">
    <citation type="submission" date="2019-04" db="EMBL/GenBank/DDBJ databases">
        <title>Isachenkonia alkalipeptolytica gen. nov. sp. nov. a new anaerobic, alkiliphilic organothrophic bacterium capable to reduce synthesized ferrihydrite isolated from a soda lake.</title>
        <authorList>
            <person name="Toshchakov S.V."/>
            <person name="Zavarzina D.G."/>
            <person name="Zhilina T.N."/>
            <person name="Kostrikina N.A."/>
            <person name="Kublanov I.V."/>
        </authorList>
    </citation>
    <scope>NUCLEOTIDE SEQUENCE [LARGE SCALE GENOMIC DNA]</scope>
    <source>
        <strain evidence="2 3">Z-1701</strain>
    </source>
</reference>
<dbReference type="PANTHER" id="PTHR42941">
    <property type="entry name" value="SLL1037 PROTEIN"/>
    <property type="match status" value="1"/>
</dbReference>
<dbReference type="InterPro" id="IPR011852">
    <property type="entry name" value="TRAP_TAXI"/>
</dbReference>
<evidence type="ECO:0000313" key="2">
    <source>
        <dbReference type="EMBL" id="NBG88170.1"/>
    </source>
</evidence>
<dbReference type="Proteomes" id="UP000449710">
    <property type="component" value="Unassembled WGS sequence"/>
</dbReference>
<dbReference type="Gene3D" id="3.40.190.10">
    <property type="entry name" value="Periplasmic binding protein-like II"/>
    <property type="match status" value="2"/>
</dbReference>
<dbReference type="AlphaFoldDB" id="A0AA44BEI1"/>
<dbReference type="EMBL" id="SUMG01000006">
    <property type="protein sequence ID" value="NBG88170.1"/>
    <property type="molecule type" value="Genomic_DNA"/>
</dbReference>
<dbReference type="SUPFAM" id="SSF53850">
    <property type="entry name" value="Periplasmic binding protein-like II"/>
    <property type="match status" value="1"/>
</dbReference>
<dbReference type="CDD" id="cd13567">
    <property type="entry name" value="PBP2_TtGluBP"/>
    <property type="match status" value="1"/>
</dbReference>
<gene>
    <name evidence="2" type="ORF">ISALK_06610</name>
</gene>
<feature type="chain" id="PRO_5041266092" evidence="1">
    <location>
        <begin position="25"/>
        <end position="325"/>
    </location>
</feature>
<name>A0AA44BEI1_9CLOT</name>